<sequence length="320" mass="34624">MVLSVPGMTLTLPAAVFQDAAACAYTSLTRDGRPVSWPVTPYPGPDGTIDVSTGLAYPDKAERARRDPRVALLFEGDPVVLVQGRAAVRDADLQANTDRYVRESAAKFPDALAGAPWFVLKRCAWYFARIYVEVEPERITWWPGGDLSRAPEVWTGPPGTAAPVSDPAPSGGRLPGRSAPPADWRPYADRALGLGRPLVSLTGDGLPVTVPARAFTRTATGYDLTLPAGIAAASGPVCLTFDRHDPDLKWQENVVLLGRAAARGGDLLSVTVERALPDWSLPEHPLKRMVSLLTHGRQLRHRIRAEAARRGQPVPEVRRL</sequence>
<protein>
    <submittedName>
        <fullName evidence="2">General stress protein 26</fullName>
    </submittedName>
</protein>
<reference evidence="2 3" key="1">
    <citation type="submission" date="2018-11" db="EMBL/GenBank/DDBJ databases">
        <title>Sequencing the genomes of 1000 actinobacteria strains.</title>
        <authorList>
            <person name="Klenk H.-P."/>
        </authorList>
    </citation>
    <scope>NUCLEOTIDE SEQUENCE [LARGE SCALE GENOMIC DNA]</scope>
    <source>
        <strain evidence="2 3">DSM 44254</strain>
    </source>
</reference>
<proteinExistence type="predicted"/>
<dbReference type="EMBL" id="RJKE01000001">
    <property type="protein sequence ID" value="ROO85464.1"/>
    <property type="molecule type" value="Genomic_DNA"/>
</dbReference>
<keyword evidence="3" id="KW-1185">Reference proteome</keyword>
<dbReference type="Gene3D" id="2.30.110.10">
    <property type="entry name" value="Electron Transport, Fmn-binding Protein, Chain A"/>
    <property type="match status" value="1"/>
</dbReference>
<dbReference type="Proteomes" id="UP000272400">
    <property type="component" value="Unassembled WGS sequence"/>
</dbReference>
<accession>A0A3N1CW31</accession>
<organism evidence="2 3">
    <name type="scientific">Actinocorallia herbida</name>
    <dbReference type="NCBI Taxonomy" id="58109"/>
    <lineage>
        <taxon>Bacteria</taxon>
        <taxon>Bacillati</taxon>
        <taxon>Actinomycetota</taxon>
        <taxon>Actinomycetes</taxon>
        <taxon>Streptosporangiales</taxon>
        <taxon>Thermomonosporaceae</taxon>
        <taxon>Actinocorallia</taxon>
    </lineage>
</organism>
<evidence type="ECO:0000313" key="3">
    <source>
        <dbReference type="Proteomes" id="UP000272400"/>
    </source>
</evidence>
<evidence type="ECO:0000256" key="1">
    <source>
        <dbReference type="SAM" id="MobiDB-lite"/>
    </source>
</evidence>
<dbReference type="InterPro" id="IPR012349">
    <property type="entry name" value="Split_barrel_FMN-bd"/>
</dbReference>
<dbReference type="SUPFAM" id="SSF50475">
    <property type="entry name" value="FMN-binding split barrel"/>
    <property type="match status" value="1"/>
</dbReference>
<feature type="region of interest" description="Disordered" evidence="1">
    <location>
        <begin position="155"/>
        <end position="180"/>
    </location>
</feature>
<comment type="caution">
    <text evidence="2">The sequence shown here is derived from an EMBL/GenBank/DDBJ whole genome shotgun (WGS) entry which is preliminary data.</text>
</comment>
<evidence type="ECO:0000313" key="2">
    <source>
        <dbReference type="EMBL" id="ROO85464.1"/>
    </source>
</evidence>
<name>A0A3N1CW31_9ACTN</name>
<dbReference type="AlphaFoldDB" id="A0A3N1CW31"/>
<gene>
    <name evidence="2" type="ORF">EDD29_3008</name>
</gene>